<reference evidence="2" key="1">
    <citation type="submission" date="2017-12" db="EMBL/GenBank/DDBJ databases">
        <authorList>
            <person name="Diaz M."/>
        </authorList>
    </citation>
    <scope>NUCLEOTIDE SEQUENCE [LARGE SCALE GENOMIC DNA]</scope>
    <source>
        <strain evidence="2">FI11154</strain>
    </source>
</reference>
<evidence type="ECO:0000313" key="1">
    <source>
        <dbReference type="EMBL" id="SPL62533.1"/>
    </source>
</evidence>
<accession>A0A2P9HEK7</accession>
<sequence>MKVKHAMSIIGTFERNGSCIIGTLHLASLNVGLAFQPTRHADGEGNRPAYEIFMGSYQLGSAWKQKSRETNRDYLSVKLDDPTFPAPIYAALFEREGGSHVLVWNRSRETAQ</sequence>
<name>A0A2P9HEK7_9HYPH</name>
<organism evidence="1 2">
    <name type="scientific">Ochrobactrum soli</name>
    <dbReference type="NCBI Taxonomy" id="2448455"/>
    <lineage>
        <taxon>Bacteria</taxon>
        <taxon>Pseudomonadati</taxon>
        <taxon>Pseudomonadota</taxon>
        <taxon>Alphaproteobacteria</taxon>
        <taxon>Hyphomicrobiales</taxon>
        <taxon>Brucellaceae</taxon>
        <taxon>Brucella/Ochrobactrum group</taxon>
        <taxon>Ochrobactrum</taxon>
    </lineage>
</organism>
<dbReference type="Pfam" id="PF05284">
    <property type="entry name" value="DUF736"/>
    <property type="match status" value="1"/>
</dbReference>
<dbReference type="InterPro" id="IPR007948">
    <property type="entry name" value="DUF736"/>
</dbReference>
<proteinExistence type="predicted"/>
<evidence type="ECO:0000313" key="2">
    <source>
        <dbReference type="Proteomes" id="UP000246073"/>
    </source>
</evidence>
<gene>
    <name evidence="1" type="ORF">OHAE_5140</name>
</gene>
<dbReference type="Proteomes" id="UP000246073">
    <property type="component" value="Unassembled WGS sequence"/>
</dbReference>
<dbReference type="AlphaFoldDB" id="A0A2P9HEK7"/>
<dbReference type="EMBL" id="OOFM01000003">
    <property type="protein sequence ID" value="SPL62533.1"/>
    <property type="molecule type" value="Genomic_DNA"/>
</dbReference>
<protein>
    <submittedName>
        <fullName evidence="1">Y4eB gene in pNGR234a homolog</fullName>
    </submittedName>
</protein>